<reference evidence="2" key="1">
    <citation type="submission" date="2020-02" db="EMBL/GenBank/DDBJ databases">
        <authorList>
            <person name="Ashton P.M."/>
            <person name="Dallman T."/>
            <person name="Nair S."/>
            <person name="De Pinna E."/>
            <person name="Peters T."/>
            <person name="Grant K."/>
        </authorList>
    </citation>
    <scope>NUCLEOTIDE SEQUENCE</scope>
    <source>
        <strain evidence="2">93335</strain>
    </source>
</reference>
<evidence type="ECO:0000313" key="2">
    <source>
        <dbReference type="EMBL" id="EFJ6483604.1"/>
    </source>
</evidence>
<evidence type="ECO:0000313" key="3">
    <source>
        <dbReference type="Proteomes" id="UP000711811"/>
    </source>
</evidence>
<accession>A0AAN3HB93</accession>
<dbReference type="InterPro" id="IPR018880">
    <property type="entry name" value="Phage_P4_Ash"/>
</dbReference>
<evidence type="ECO:0000256" key="1">
    <source>
        <dbReference type="SAM" id="Phobius"/>
    </source>
</evidence>
<dbReference type="Proteomes" id="UP000711811">
    <property type="component" value="Unassembled WGS sequence"/>
</dbReference>
<dbReference type="Pfam" id="PF10554">
    <property type="entry name" value="Phage_ASH"/>
    <property type="match status" value="1"/>
</dbReference>
<protein>
    <submittedName>
        <fullName evidence="2">Ash family protein</fullName>
    </submittedName>
</protein>
<keyword evidence="1" id="KW-0812">Transmembrane</keyword>
<dbReference type="PROSITE" id="PS51257">
    <property type="entry name" value="PROKAR_LIPOPROTEIN"/>
    <property type="match status" value="1"/>
</dbReference>
<keyword evidence="1" id="KW-0472">Membrane</keyword>
<organism evidence="2 3">
    <name type="scientific">Escherichia coli</name>
    <dbReference type="NCBI Taxonomy" id="562"/>
    <lineage>
        <taxon>Bacteria</taxon>
        <taxon>Pseudomonadati</taxon>
        <taxon>Pseudomonadota</taxon>
        <taxon>Gammaproteobacteria</taxon>
        <taxon>Enterobacterales</taxon>
        <taxon>Enterobacteriaceae</taxon>
        <taxon>Escherichia</taxon>
    </lineage>
</organism>
<comment type="caution">
    <text evidence="2">The sequence shown here is derived from an EMBL/GenBank/DDBJ whole genome shotgun (WGS) entry which is preliminary data.</text>
</comment>
<gene>
    <name evidence="2" type="ORF">A2J79_004009</name>
</gene>
<sequence length="194" mass="20907">MSRQTKKSLNAVSAWWYFSAAATVLAVGCGSLNLSTATSDAASVFFVVVTLYAMMRHIMVRCYPTGAVANLSYGRGRITSTTMSMVAQAGPTSVGPVPVDTGTSTPVWAIANSVEAFAIASFDCQRRLPQWLQSQPKSAENSRSPNSAVTVVAGFIVCRWLRVIITFSVSLITPAQSIFVFRTYCLTSSMILRL</sequence>
<dbReference type="AlphaFoldDB" id="A0AAN3HB93"/>
<keyword evidence="1" id="KW-1133">Transmembrane helix</keyword>
<dbReference type="EMBL" id="AATCLQ010000039">
    <property type="protein sequence ID" value="EFJ6483604.1"/>
    <property type="molecule type" value="Genomic_DNA"/>
</dbReference>
<dbReference type="RefSeq" id="WP_033805594.1">
    <property type="nucleotide sequence ID" value="NZ_CCVO01000092.1"/>
</dbReference>
<proteinExistence type="predicted"/>
<feature type="transmembrane region" description="Helical" evidence="1">
    <location>
        <begin position="36"/>
        <end position="55"/>
    </location>
</feature>
<name>A0AAN3HB93_ECOLX</name>